<name>A0A1R2BZ92_9CILI</name>
<dbReference type="SUPFAM" id="SSF81296">
    <property type="entry name" value="E set domains"/>
    <property type="match status" value="2"/>
</dbReference>
<evidence type="ECO:0000313" key="3">
    <source>
        <dbReference type="EMBL" id="OMJ82086.1"/>
    </source>
</evidence>
<dbReference type="AlphaFoldDB" id="A0A1R2BZ92"/>
<dbReference type="Pfam" id="PF00339">
    <property type="entry name" value="Arrestin_N"/>
    <property type="match status" value="1"/>
</dbReference>
<reference evidence="3 4" key="1">
    <citation type="submission" date="2016-11" db="EMBL/GenBank/DDBJ databases">
        <title>The macronuclear genome of Stentor coeruleus: a giant cell with tiny introns.</title>
        <authorList>
            <person name="Slabodnick M."/>
            <person name="Ruby J.G."/>
            <person name="Reiff S.B."/>
            <person name="Swart E.C."/>
            <person name="Gosai S."/>
            <person name="Prabakaran S."/>
            <person name="Witkowska E."/>
            <person name="Larue G.E."/>
            <person name="Fisher S."/>
            <person name="Freeman R.M."/>
            <person name="Gunawardena J."/>
            <person name="Chu W."/>
            <person name="Stover N.A."/>
            <person name="Gregory B.D."/>
            <person name="Nowacki M."/>
            <person name="Derisi J."/>
            <person name="Roy S.W."/>
            <person name="Marshall W.F."/>
            <person name="Sood P."/>
        </authorList>
    </citation>
    <scope>NUCLEOTIDE SEQUENCE [LARGE SCALE GENOMIC DNA]</scope>
    <source>
        <strain evidence="3">WM001</strain>
    </source>
</reference>
<dbReference type="Proteomes" id="UP000187209">
    <property type="component" value="Unassembled WGS sequence"/>
</dbReference>
<dbReference type="InterPro" id="IPR014756">
    <property type="entry name" value="Ig_E-set"/>
</dbReference>
<dbReference type="OrthoDB" id="291852at2759"/>
<dbReference type="Pfam" id="PF02752">
    <property type="entry name" value="Arrestin_C"/>
    <property type="match status" value="1"/>
</dbReference>
<sequence>MGGDSSKANSFGEVAITYDSNSVYSGSTVSGNINISIKKHLKKAHVTLCFKGSENTSWIERVSVHGHDASKSKQKNQNEEFKGKHSICNTVYELHRWENGLVKGHYVLPFTYQLPSGIPGTFLYQQDKTKAQIRYKFKVEIFDENDQKIYDKQPIHVMQEALTYATDLSQSKKTKVTCCWCCSRGNCILEIYNQQDTYNPEQVANVVVKVNTTDSKSVVKNISCKLYYSMRLKSSNDMSHFTTLTLLQTSSTVNVKNNGFISDCQATLNLNLPTIKKKLEMMYTTRGTLIDFCYSIEVRASIKGCFFCLSERPSLIQSINIVPNAIILPSAPSAPEDWQPTYYDMVRLSL</sequence>
<dbReference type="PANTHER" id="PTHR11188">
    <property type="entry name" value="ARRESTIN DOMAIN CONTAINING PROTEIN"/>
    <property type="match status" value="1"/>
</dbReference>
<proteinExistence type="predicted"/>
<dbReference type="InterPro" id="IPR050357">
    <property type="entry name" value="Arrestin_domain-protein"/>
</dbReference>
<protein>
    <submittedName>
        <fullName evidence="3">Uncharacterized protein</fullName>
    </submittedName>
</protein>
<dbReference type="InterPro" id="IPR014752">
    <property type="entry name" value="Arrestin-like_C"/>
</dbReference>
<evidence type="ECO:0000259" key="1">
    <source>
        <dbReference type="Pfam" id="PF00339"/>
    </source>
</evidence>
<comment type="caution">
    <text evidence="3">The sequence shown here is derived from an EMBL/GenBank/DDBJ whole genome shotgun (WGS) entry which is preliminary data.</text>
</comment>
<feature type="domain" description="Arrestin C-terminal-like" evidence="2">
    <location>
        <begin position="185"/>
        <end position="315"/>
    </location>
</feature>
<dbReference type="PANTHER" id="PTHR11188:SF17">
    <property type="entry name" value="FI21816P1"/>
    <property type="match status" value="1"/>
</dbReference>
<keyword evidence="4" id="KW-1185">Reference proteome</keyword>
<accession>A0A1R2BZ92</accession>
<dbReference type="InterPro" id="IPR011022">
    <property type="entry name" value="Arrestin_C-like"/>
</dbReference>
<feature type="domain" description="Arrestin-like N-terminal" evidence="1">
    <location>
        <begin position="22"/>
        <end position="159"/>
    </location>
</feature>
<dbReference type="GO" id="GO:0015031">
    <property type="term" value="P:protein transport"/>
    <property type="evidence" value="ECO:0007669"/>
    <property type="project" value="TreeGrafter"/>
</dbReference>
<evidence type="ECO:0000313" key="4">
    <source>
        <dbReference type="Proteomes" id="UP000187209"/>
    </source>
</evidence>
<organism evidence="3 4">
    <name type="scientific">Stentor coeruleus</name>
    <dbReference type="NCBI Taxonomy" id="5963"/>
    <lineage>
        <taxon>Eukaryota</taxon>
        <taxon>Sar</taxon>
        <taxon>Alveolata</taxon>
        <taxon>Ciliophora</taxon>
        <taxon>Postciliodesmatophora</taxon>
        <taxon>Heterotrichea</taxon>
        <taxon>Heterotrichida</taxon>
        <taxon>Stentoridae</taxon>
        <taxon>Stentor</taxon>
    </lineage>
</organism>
<evidence type="ECO:0000259" key="2">
    <source>
        <dbReference type="Pfam" id="PF02752"/>
    </source>
</evidence>
<dbReference type="GO" id="GO:0005737">
    <property type="term" value="C:cytoplasm"/>
    <property type="evidence" value="ECO:0007669"/>
    <property type="project" value="TreeGrafter"/>
</dbReference>
<dbReference type="EMBL" id="MPUH01000354">
    <property type="protein sequence ID" value="OMJ82086.1"/>
    <property type="molecule type" value="Genomic_DNA"/>
</dbReference>
<gene>
    <name evidence="3" type="ORF">SteCoe_17304</name>
</gene>
<dbReference type="Gene3D" id="2.60.40.640">
    <property type="match status" value="2"/>
</dbReference>
<dbReference type="InterPro" id="IPR011021">
    <property type="entry name" value="Arrestin-like_N"/>
</dbReference>